<dbReference type="GO" id="GO:0005730">
    <property type="term" value="C:nucleolus"/>
    <property type="evidence" value="ECO:0007669"/>
    <property type="project" value="UniProtKB-ARBA"/>
</dbReference>
<dbReference type="Gene3D" id="3.30.420.10">
    <property type="entry name" value="Ribonuclease H-like superfamily/Ribonuclease H"/>
    <property type="match status" value="1"/>
</dbReference>
<evidence type="ECO:0000256" key="1">
    <source>
        <dbReference type="ARBA" id="ARBA00004123"/>
    </source>
</evidence>
<dbReference type="SMART" id="SM00479">
    <property type="entry name" value="EXOIII"/>
    <property type="match status" value="1"/>
</dbReference>
<keyword evidence="11" id="KW-1185">Reference proteome</keyword>
<dbReference type="Proteomes" id="UP000327468">
    <property type="component" value="Chromosome 15"/>
</dbReference>
<evidence type="ECO:0000313" key="10">
    <source>
        <dbReference type="EMBL" id="KAB5549100.1"/>
    </source>
</evidence>
<evidence type="ECO:0000256" key="6">
    <source>
        <dbReference type="ARBA" id="ARBA00022839"/>
    </source>
</evidence>
<dbReference type="InterPro" id="IPR047021">
    <property type="entry name" value="REXO1/3/4-like"/>
</dbReference>
<gene>
    <name evidence="10" type="ORF">PHYPO_G00063410</name>
</gene>
<evidence type="ECO:0000256" key="2">
    <source>
        <dbReference type="ARBA" id="ARBA00010489"/>
    </source>
</evidence>
<dbReference type="SUPFAM" id="SSF53098">
    <property type="entry name" value="Ribonuclease H-like"/>
    <property type="match status" value="1"/>
</dbReference>
<dbReference type="GO" id="GO:0006308">
    <property type="term" value="P:DNA catabolic process"/>
    <property type="evidence" value="ECO:0007669"/>
    <property type="project" value="TreeGrafter"/>
</dbReference>
<organism evidence="10 11">
    <name type="scientific">Pangasianodon hypophthalmus</name>
    <name type="common">Striped catfish</name>
    <name type="synonym">Helicophagus hypophthalmus</name>
    <dbReference type="NCBI Taxonomy" id="310915"/>
    <lineage>
        <taxon>Eukaryota</taxon>
        <taxon>Metazoa</taxon>
        <taxon>Chordata</taxon>
        <taxon>Craniata</taxon>
        <taxon>Vertebrata</taxon>
        <taxon>Euteleostomi</taxon>
        <taxon>Actinopterygii</taxon>
        <taxon>Neopterygii</taxon>
        <taxon>Teleostei</taxon>
        <taxon>Ostariophysi</taxon>
        <taxon>Siluriformes</taxon>
        <taxon>Pangasiidae</taxon>
        <taxon>Pangasianodon</taxon>
    </lineage>
</organism>
<keyword evidence="7" id="KW-0539">Nucleus</keyword>
<feature type="compositionally biased region" description="Basic and acidic residues" evidence="8">
    <location>
        <begin position="135"/>
        <end position="151"/>
    </location>
</feature>
<evidence type="ECO:0000256" key="4">
    <source>
        <dbReference type="ARBA" id="ARBA00022722"/>
    </source>
</evidence>
<feature type="region of interest" description="Disordered" evidence="8">
    <location>
        <begin position="1"/>
        <end position="33"/>
    </location>
</feature>
<keyword evidence="4" id="KW-0540">Nuclease</keyword>
<evidence type="ECO:0000256" key="8">
    <source>
        <dbReference type="SAM" id="MobiDB-lite"/>
    </source>
</evidence>
<dbReference type="EMBL" id="VFJC01000016">
    <property type="protein sequence ID" value="KAB5549100.1"/>
    <property type="molecule type" value="Genomic_DNA"/>
</dbReference>
<keyword evidence="6" id="KW-0269">Exonuclease</keyword>
<evidence type="ECO:0000256" key="3">
    <source>
        <dbReference type="ARBA" id="ARBA00016937"/>
    </source>
</evidence>
<comment type="caution">
    <text evidence="10">The sequence shown here is derived from an EMBL/GenBank/DDBJ whole genome shotgun (WGS) entry which is preliminary data.</text>
</comment>
<feature type="domain" description="Exonuclease" evidence="9">
    <location>
        <begin position="229"/>
        <end position="390"/>
    </location>
</feature>
<dbReference type="PANTHER" id="PTHR12801:SF158">
    <property type="entry name" value="RNA EXONUCLEASE 4"/>
    <property type="match status" value="1"/>
</dbReference>
<dbReference type="FunFam" id="3.30.420.10:FF:000007">
    <property type="entry name" value="Interferon-stimulated exonuclease gene 20"/>
    <property type="match status" value="1"/>
</dbReference>
<dbReference type="CDD" id="cd06144">
    <property type="entry name" value="REX4_like"/>
    <property type="match status" value="1"/>
</dbReference>
<dbReference type="GO" id="GO:0006364">
    <property type="term" value="P:rRNA processing"/>
    <property type="evidence" value="ECO:0007669"/>
    <property type="project" value="InterPro"/>
</dbReference>
<dbReference type="InterPro" id="IPR012337">
    <property type="entry name" value="RNaseH-like_sf"/>
</dbReference>
<feature type="region of interest" description="Disordered" evidence="8">
    <location>
        <begin position="122"/>
        <end position="168"/>
    </location>
</feature>
<protein>
    <recommendedName>
        <fullName evidence="3">RNA exonuclease 4</fullName>
    </recommendedName>
</protein>
<comment type="subcellular location">
    <subcellularLocation>
        <location evidence="1">Nucleus</location>
    </subcellularLocation>
</comment>
<evidence type="ECO:0000256" key="5">
    <source>
        <dbReference type="ARBA" id="ARBA00022801"/>
    </source>
</evidence>
<feature type="region of interest" description="Disordered" evidence="8">
    <location>
        <begin position="394"/>
        <end position="425"/>
    </location>
</feature>
<evidence type="ECO:0000256" key="7">
    <source>
        <dbReference type="ARBA" id="ARBA00023242"/>
    </source>
</evidence>
<proteinExistence type="inferred from homology"/>
<reference evidence="10 11" key="1">
    <citation type="submission" date="2019-06" db="EMBL/GenBank/DDBJ databases">
        <title>A chromosome-scale genome assembly of the striped catfish, Pangasianodon hypophthalmus.</title>
        <authorList>
            <person name="Wen M."/>
            <person name="Zahm M."/>
            <person name="Roques C."/>
            <person name="Cabau C."/>
            <person name="Klopp C."/>
            <person name="Donnadieu C."/>
            <person name="Jouanno E."/>
            <person name="Avarre J.-C."/>
            <person name="Campet M."/>
            <person name="Ha T.T.T."/>
            <person name="Dugue R."/>
            <person name="Lampietro C."/>
            <person name="Louis A."/>
            <person name="Herpin A."/>
            <person name="Echchiki A."/>
            <person name="Berthelot C."/>
            <person name="Parey E."/>
            <person name="Roest-Crollius H."/>
            <person name="Braasch I."/>
            <person name="Postlethwait J."/>
            <person name="Bobe J."/>
            <person name="Montfort J."/>
            <person name="Bouchez O."/>
            <person name="Begum T."/>
            <person name="Schartl M."/>
            <person name="Guiguen Y."/>
        </authorList>
    </citation>
    <scope>NUCLEOTIDE SEQUENCE [LARGE SCALE GENOMIC DNA]</scope>
    <source>
        <strain evidence="10 11">Indonesia</strain>
        <tissue evidence="10">Blood</tissue>
    </source>
</reference>
<evidence type="ECO:0000259" key="9">
    <source>
        <dbReference type="SMART" id="SM00479"/>
    </source>
</evidence>
<feature type="compositionally biased region" description="Polar residues" evidence="8">
    <location>
        <begin position="8"/>
        <end position="18"/>
    </location>
</feature>
<evidence type="ECO:0000313" key="11">
    <source>
        <dbReference type="Proteomes" id="UP000327468"/>
    </source>
</evidence>
<dbReference type="Pfam" id="PF00929">
    <property type="entry name" value="RNase_T"/>
    <property type="match status" value="1"/>
</dbReference>
<dbReference type="InterPro" id="IPR037431">
    <property type="entry name" value="REX4_DEDDh_dom"/>
</dbReference>
<name>A0A5N5M1Y9_PANHP</name>
<dbReference type="OrthoDB" id="8191639at2759"/>
<sequence>MSKVKLKQPSSAVSAETNKQTKCDKGKAKAGKRRTHFYKHMEPKPKEAKKNVFLPPRDAAEFSANWKSLLMVINSEDNSNAKKLQSLPIKECHKAAQSANGGTNKPAHKDLNKSLNGLKLQGSKVAGMEQSSSHPEQHKTEKRKMNDAEGRRGKKTDKRKKVEEAEKKPTEADIWFDDVDPDDIEAAVGLEAANIMRKRSGVTKTDAKITQRSTERLLVKESTCDGLTRAIAMDCEMVGVGPGGEESMLARVSIVNYFGKCVYDKYVKPTEKVTDYRTAVSGIRPADIEHGEDFKIVQQEVAKMMEGRILVGHAIHNDLKILLLDHPKRNTRDTQKYKPFKKIAKSGRPALRVLCREILNVKVQQGEHSSVQDAQATMRLYTLVKKKWEAELKATRGQTTSRKSPRKPRAKVDLRTAQMHNTYGQ</sequence>
<dbReference type="AlphaFoldDB" id="A0A5N5M1Y9"/>
<comment type="similarity">
    <text evidence="2">Belongs to the REXO4 family.</text>
</comment>
<accession>A0A5N5M1Y9</accession>
<dbReference type="InterPro" id="IPR013520">
    <property type="entry name" value="Ribonucl_H"/>
</dbReference>
<dbReference type="GO" id="GO:0003676">
    <property type="term" value="F:nucleic acid binding"/>
    <property type="evidence" value="ECO:0007669"/>
    <property type="project" value="InterPro"/>
</dbReference>
<dbReference type="InterPro" id="IPR036397">
    <property type="entry name" value="RNaseH_sf"/>
</dbReference>
<keyword evidence="5" id="KW-0378">Hydrolase</keyword>
<dbReference type="PANTHER" id="PTHR12801">
    <property type="entry name" value="RNA EXONUCLEASE REXO1 / RECO3 FAMILY MEMBER-RELATED"/>
    <property type="match status" value="1"/>
</dbReference>
<dbReference type="GO" id="GO:0008408">
    <property type="term" value="F:3'-5' exonuclease activity"/>
    <property type="evidence" value="ECO:0007669"/>
    <property type="project" value="InterPro"/>
</dbReference>